<comment type="caution">
    <text evidence="3">The sequence shown here is derived from an EMBL/GenBank/DDBJ whole genome shotgun (WGS) entry which is preliminary data.</text>
</comment>
<keyword evidence="1" id="KW-0472">Membrane</keyword>
<dbReference type="EMBL" id="JAVRHY010000013">
    <property type="protein sequence ID" value="MDT0619324.1"/>
    <property type="molecule type" value="Genomic_DNA"/>
</dbReference>
<dbReference type="Pfam" id="PF13400">
    <property type="entry name" value="Tad"/>
    <property type="match status" value="1"/>
</dbReference>
<evidence type="ECO:0000313" key="4">
    <source>
        <dbReference type="Proteomes" id="UP001259982"/>
    </source>
</evidence>
<gene>
    <name evidence="3" type="ORF">RM531_12635</name>
</gene>
<accession>A0ABU3BA45</accession>
<evidence type="ECO:0000313" key="3">
    <source>
        <dbReference type="EMBL" id="MDT0619324.1"/>
    </source>
</evidence>
<feature type="domain" description="Putative Flp pilus-assembly TadG-like N-terminal" evidence="2">
    <location>
        <begin position="20"/>
        <end position="67"/>
    </location>
</feature>
<protein>
    <submittedName>
        <fullName evidence="3">Pilus assembly protein TadG-related protein</fullName>
    </submittedName>
</protein>
<evidence type="ECO:0000259" key="2">
    <source>
        <dbReference type="Pfam" id="PF13400"/>
    </source>
</evidence>
<sequence length="644" mass="65550">MPNRLPQLRGCPASPGRQRGATLVFTAFTLVALVATLGLAVDVGRLYATQTQLQRTAEVAALDAARALGGCGLGTPSPPPERCDLGPNPTEQESAQCAVDNAIDNQSDDDGAPAISNDLVLGIQQSNGSLLSFEPSNQFDADSAQVTLTRPAPTPLVAFFTADRPLTASATAISRPQAGISVGTSLARIGGLDGSEGILAALLGTNQVNLVSYEGLADAQLTIGDLLQADATVTGVEDLLQTNFTLPESLGFLADTLDATTGSANALAAATLRDLADLADPGRSSQLGQILNIEEGFEDLAASLPLNALDLLTGLAQAANLGSPVDLPVGVDLGGIATVDGQVNIIEPPQIAFGRAGLDGSNQPRTRATTAQAAIQLNVTVLDVLPGLLGGPFLNLPIYIKVASAEATLDDIQCAGQTPLAENDGTFQHFVEVGATTRIADLGIGEFADIGAFDPQPPAPGQDITILNIAGVAQVTAENAPRVSVGAPDSEAVEFVGPFPPQDEAEIQTETVGPDLSDSLNGALSGLSDNLLANLDVDLFNAGALGDVFDALDGLVGGLIGGLLDGILDGLLGGLLGLGNPNSGDLLDLVTGILEPVLDTLDDALLEPLFNLLGLSAGAADVSVQSVLINQPAIYCTDRQCNAD</sequence>
<dbReference type="Proteomes" id="UP001259982">
    <property type="component" value="Unassembled WGS sequence"/>
</dbReference>
<keyword evidence="1" id="KW-0812">Transmembrane</keyword>
<dbReference type="RefSeq" id="WP_311659720.1">
    <property type="nucleotide sequence ID" value="NZ_JAVRHY010000013.1"/>
</dbReference>
<dbReference type="InterPro" id="IPR028087">
    <property type="entry name" value="Tad_N"/>
</dbReference>
<proteinExistence type="predicted"/>
<evidence type="ECO:0000256" key="1">
    <source>
        <dbReference type="SAM" id="Phobius"/>
    </source>
</evidence>
<name>A0ABU3BA45_9GAMM</name>
<reference evidence="3 4" key="1">
    <citation type="submission" date="2023-09" db="EMBL/GenBank/DDBJ databases">
        <authorList>
            <person name="Rey-Velasco X."/>
        </authorList>
    </citation>
    <scope>NUCLEOTIDE SEQUENCE [LARGE SCALE GENOMIC DNA]</scope>
    <source>
        <strain evidence="3 4">P385</strain>
    </source>
</reference>
<keyword evidence="1" id="KW-1133">Transmembrane helix</keyword>
<organism evidence="3 4">
    <name type="scientific">Spectribacter acetivorans</name>
    <dbReference type="NCBI Taxonomy" id="3075603"/>
    <lineage>
        <taxon>Bacteria</taxon>
        <taxon>Pseudomonadati</taxon>
        <taxon>Pseudomonadota</taxon>
        <taxon>Gammaproteobacteria</taxon>
        <taxon>Salinisphaerales</taxon>
        <taxon>Salinisphaeraceae</taxon>
        <taxon>Spectribacter</taxon>
    </lineage>
</organism>
<keyword evidence="4" id="KW-1185">Reference proteome</keyword>
<feature type="transmembrane region" description="Helical" evidence="1">
    <location>
        <begin position="21"/>
        <end position="41"/>
    </location>
</feature>